<keyword evidence="3 6" id="KW-0479">Metal-binding</keyword>
<dbReference type="Pfam" id="PF00034">
    <property type="entry name" value="Cytochrom_C"/>
    <property type="match status" value="1"/>
</dbReference>
<dbReference type="PRINTS" id="PR00604">
    <property type="entry name" value="CYTCHRMECIAB"/>
</dbReference>
<dbReference type="KEGG" id="pcav:D3880_08230"/>
<keyword evidence="9" id="KW-1185">Reference proteome</keyword>
<dbReference type="Gene3D" id="1.10.760.10">
    <property type="entry name" value="Cytochrome c-like domain"/>
    <property type="match status" value="1"/>
</dbReference>
<name>A0A385Z013_9PSED</name>
<evidence type="ECO:0000256" key="3">
    <source>
        <dbReference type="ARBA" id="ARBA00022723"/>
    </source>
</evidence>
<proteinExistence type="predicted"/>
<keyword evidence="5 6" id="KW-0408">Iron</keyword>
<evidence type="ECO:0000256" key="5">
    <source>
        <dbReference type="ARBA" id="ARBA00023004"/>
    </source>
</evidence>
<dbReference type="InterPro" id="IPR009056">
    <property type="entry name" value="Cyt_c-like_dom"/>
</dbReference>
<dbReference type="GO" id="GO:0020037">
    <property type="term" value="F:heme binding"/>
    <property type="evidence" value="ECO:0007669"/>
    <property type="project" value="InterPro"/>
</dbReference>
<evidence type="ECO:0000256" key="6">
    <source>
        <dbReference type="PROSITE-ProRule" id="PRU00433"/>
    </source>
</evidence>
<dbReference type="AlphaFoldDB" id="A0A385Z013"/>
<dbReference type="PROSITE" id="PS51007">
    <property type="entry name" value="CYTC"/>
    <property type="match status" value="1"/>
</dbReference>
<protein>
    <submittedName>
        <fullName evidence="8">Cytochrome c family protein</fullName>
    </submittedName>
</protein>
<evidence type="ECO:0000256" key="2">
    <source>
        <dbReference type="ARBA" id="ARBA00022617"/>
    </source>
</evidence>
<evidence type="ECO:0000313" key="8">
    <source>
        <dbReference type="EMBL" id="AYC32366.1"/>
    </source>
</evidence>
<dbReference type="InterPro" id="IPR002327">
    <property type="entry name" value="Cyt_c_1A/1B"/>
</dbReference>
<keyword evidence="1" id="KW-0813">Transport</keyword>
<sequence length="127" mass="13401">MGRGTILWMCMFIASTFLLIEPSMAQDAKSGSAVFKQRCAACHAIEPGVSSAMGPSLVGVVGRKSGSLSGFAYSNAMKNSGVVWGEAELELFIQNPQKFVKGTKMYAPGISDAGVRADLITYLGSLE</sequence>
<dbReference type="PANTHER" id="PTHR11961">
    <property type="entry name" value="CYTOCHROME C"/>
    <property type="match status" value="1"/>
</dbReference>
<organism evidence="8 9">
    <name type="scientific">Pseudomonas cavernae</name>
    <dbReference type="NCBI Taxonomy" id="2320867"/>
    <lineage>
        <taxon>Bacteria</taxon>
        <taxon>Pseudomonadati</taxon>
        <taxon>Pseudomonadota</taxon>
        <taxon>Gammaproteobacteria</taxon>
        <taxon>Pseudomonadales</taxon>
        <taxon>Pseudomonadaceae</taxon>
        <taxon>Pseudomonas</taxon>
    </lineage>
</organism>
<feature type="domain" description="Cytochrome c" evidence="7">
    <location>
        <begin position="26"/>
        <end position="127"/>
    </location>
</feature>
<keyword evidence="2 6" id="KW-0349">Heme</keyword>
<dbReference type="SUPFAM" id="SSF46626">
    <property type="entry name" value="Cytochrome c"/>
    <property type="match status" value="1"/>
</dbReference>
<evidence type="ECO:0000256" key="4">
    <source>
        <dbReference type="ARBA" id="ARBA00022982"/>
    </source>
</evidence>
<dbReference type="GO" id="GO:0009055">
    <property type="term" value="F:electron transfer activity"/>
    <property type="evidence" value="ECO:0007669"/>
    <property type="project" value="InterPro"/>
</dbReference>
<dbReference type="Proteomes" id="UP000265560">
    <property type="component" value="Chromosome"/>
</dbReference>
<dbReference type="EMBL" id="CP032419">
    <property type="protein sequence ID" value="AYC32366.1"/>
    <property type="molecule type" value="Genomic_DNA"/>
</dbReference>
<evidence type="ECO:0000256" key="1">
    <source>
        <dbReference type="ARBA" id="ARBA00022448"/>
    </source>
</evidence>
<evidence type="ECO:0000259" key="7">
    <source>
        <dbReference type="PROSITE" id="PS51007"/>
    </source>
</evidence>
<dbReference type="InterPro" id="IPR036909">
    <property type="entry name" value="Cyt_c-like_dom_sf"/>
</dbReference>
<keyword evidence="4" id="KW-0249">Electron transport</keyword>
<gene>
    <name evidence="8" type="ORF">D3880_08230</name>
</gene>
<dbReference type="GO" id="GO:0046872">
    <property type="term" value="F:metal ion binding"/>
    <property type="evidence" value="ECO:0007669"/>
    <property type="project" value="UniProtKB-KW"/>
</dbReference>
<dbReference type="OrthoDB" id="9805828at2"/>
<reference evidence="9" key="1">
    <citation type="submission" date="2018-09" db="EMBL/GenBank/DDBJ databases">
        <authorList>
            <person name="Zhu H."/>
        </authorList>
    </citation>
    <scope>NUCLEOTIDE SEQUENCE [LARGE SCALE GENOMIC DNA]</scope>
    <source>
        <strain evidence="9">K2W31S-8</strain>
    </source>
</reference>
<evidence type="ECO:0000313" key="9">
    <source>
        <dbReference type="Proteomes" id="UP000265560"/>
    </source>
</evidence>
<accession>A0A385Z013</accession>